<gene>
    <name evidence="2" type="ORF">HID58_048294</name>
</gene>
<accession>A0ABQ8B1N8</accession>
<keyword evidence="3" id="KW-1185">Reference proteome</keyword>
<feature type="transmembrane region" description="Helical" evidence="1">
    <location>
        <begin position="42"/>
        <end position="61"/>
    </location>
</feature>
<reference evidence="2 3" key="1">
    <citation type="submission" date="2021-05" db="EMBL/GenBank/DDBJ databases">
        <title>Genome Assembly of Synthetic Allotetraploid Brassica napus Reveals Homoeologous Exchanges between Subgenomes.</title>
        <authorList>
            <person name="Davis J.T."/>
        </authorList>
    </citation>
    <scope>NUCLEOTIDE SEQUENCE [LARGE SCALE GENOMIC DNA]</scope>
    <source>
        <strain evidence="3">cv. Da-Ae</strain>
        <tissue evidence="2">Seedling</tissue>
    </source>
</reference>
<protein>
    <submittedName>
        <fullName evidence="2">Uncharacterized protein</fullName>
    </submittedName>
</protein>
<proteinExistence type="predicted"/>
<feature type="non-terminal residue" evidence="2">
    <location>
        <position position="1"/>
    </location>
</feature>
<name>A0ABQ8B1N8_BRANA</name>
<dbReference type="Proteomes" id="UP000824890">
    <property type="component" value="Unassembled WGS sequence"/>
</dbReference>
<organism evidence="2 3">
    <name type="scientific">Brassica napus</name>
    <name type="common">Rape</name>
    <dbReference type="NCBI Taxonomy" id="3708"/>
    <lineage>
        <taxon>Eukaryota</taxon>
        <taxon>Viridiplantae</taxon>
        <taxon>Streptophyta</taxon>
        <taxon>Embryophyta</taxon>
        <taxon>Tracheophyta</taxon>
        <taxon>Spermatophyta</taxon>
        <taxon>Magnoliopsida</taxon>
        <taxon>eudicotyledons</taxon>
        <taxon>Gunneridae</taxon>
        <taxon>Pentapetalae</taxon>
        <taxon>rosids</taxon>
        <taxon>malvids</taxon>
        <taxon>Brassicales</taxon>
        <taxon>Brassicaceae</taxon>
        <taxon>Brassiceae</taxon>
        <taxon>Brassica</taxon>
    </lineage>
</organism>
<keyword evidence="1" id="KW-0472">Membrane</keyword>
<keyword evidence="1" id="KW-1133">Transmembrane helix</keyword>
<evidence type="ECO:0000313" key="2">
    <source>
        <dbReference type="EMBL" id="KAH0898726.1"/>
    </source>
</evidence>
<comment type="caution">
    <text evidence="2">The sequence shown here is derived from an EMBL/GenBank/DDBJ whole genome shotgun (WGS) entry which is preliminary data.</text>
</comment>
<sequence length="66" mass="7650">TIFEQEPSRSKCPLKQWPLYRLLPFRHPKTIIKKVKKKMKRLAALIASAGCALMGLCDFALSREYE</sequence>
<keyword evidence="1" id="KW-0812">Transmembrane</keyword>
<evidence type="ECO:0000256" key="1">
    <source>
        <dbReference type="SAM" id="Phobius"/>
    </source>
</evidence>
<evidence type="ECO:0000313" key="3">
    <source>
        <dbReference type="Proteomes" id="UP000824890"/>
    </source>
</evidence>
<dbReference type="EMBL" id="JAGKQM010000012">
    <property type="protein sequence ID" value="KAH0898726.1"/>
    <property type="molecule type" value="Genomic_DNA"/>
</dbReference>